<feature type="region of interest" description="Disordered" evidence="1">
    <location>
        <begin position="78"/>
        <end position="103"/>
    </location>
</feature>
<protein>
    <submittedName>
        <fullName evidence="2">Uncharacterized protein</fullName>
    </submittedName>
</protein>
<evidence type="ECO:0000313" key="3">
    <source>
        <dbReference type="Proteomes" id="UP001153269"/>
    </source>
</evidence>
<feature type="compositionally biased region" description="Basic and acidic residues" evidence="1">
    <location>
        <begin position="83"/>
        <end position="94"/>
    </location>
</feature>
<comment type="caution">
    <text evidence="2">The sequence shown here is derived from an EMBL/GenBank/DDBJ whole genome shotgun (WGS) entry which is preliminary data.</text>
</comment>
<proteinExistence type="predicted"/>
<accession>A0A9N7Y062</accession>
<organism evidence="2 3">
    <name type="scientific">Pleuronectes platessa</name>
    <name type="common">European plaice</name>
    <dbReference type="NCBI Taxonomy" id="8262"/>
    <lineage>
        <taxon>Eukaryota</taxon>
        <taxon>Metazoa</taxon>
        <taxon>Chordata</taxon>
        <taxon>Craniata</taxon>
        <taxon>Vertebrata</taxon>
        <taxon>Euteleostomi</taxon>
        <taxon>Actinopterygii</taxon>
        <taxon>Neopterygii</taxon>
        <taxon>Teleostei</taxon>
        <taxon>Neoteleostei</taxon>
        <taxon>Acanthomorphata</taxon>
        <taxon>Carangaria</taxon>
        <taxon>Pleuronectiformes</taxon>
        <taxon>Pleuronectoidei</taxon>
        <taxon>Pleuronectidae</taxon>
        <taxon>Pleuronectes</taxon>
    </lineage>
</organism>
<feature type="region of interest" description="Disordered" evidence="1">
    <location>
        <begin position="36"/>
        <end position="64"/>
    </location>
</feature>
<evidence type="ECO:0000256" key="1">
    <source>
        <dbReference type="SAM" id="MobiDB-lite"/>
    </source>
</evidence>
<dbReference type="AlphaFoldDB" id="A0A9N7Y062"/>
<evidence type="ECO:0000313" key="2">
    <source>
        <dbReference type="EMBL" id="CAB1412620.1"/>
    </source>
</evidence>
<feature type="compositionally biased region" description="Basic and acidic residues" evidence="1">
    <location>
        <begin position="39"/>
        <end position="53"/>
    </location>
</feature>
<dbReference type="Proteomes" id="UP001153269">
    <property type="component" value="Unassembled WGS sequence"/>
</dbReference>
<gene>
    <name evidence="2" type="ORF">PLEPLA_LOCUS313</name>
</gene>
<reference evidence="2" key="1">
    <citation type="submission" date="2020-03" db="EMBL/GenBank/DDBJ databases">
        <authorList>
            <person name="Weist P."/>
        </authorList>
    </citation>
    <scope>NUCLEOTIDE SEQUENCE</scope>
</reference>
<sequence length="133" mass="15394">MASVWSNVETRPRSYYRSLSPSPLLIYSLFYFRSSTPQQRDRRVDRQTRDRQTDSFQEAGVQPRHSLLSAPYVTQEASCVGNRGHDTDRKKLQLRDQTPTQETEGKLVIPVSWRRISSQTSLRHLADVLIKSS</sequence>
<dbReference type="EMBL" id="CADEAL010000010">
    <property type="protein sequence ID" value="CAB1412620.1"/>
    <property type="molecule type" value="Genomic_DNA"/>
</dbReference>
<keyword evidence="3" id="KW-1185">Reference proteome</keyword>
<name>A0A9N7Y062_PLEPL</name>